<reference evidence="2 3" key="1">
    <citation type="submission" date="2016-04" db="EMBL/GenBank/DDBJ databases">
        <authorList>
            <person name="Evans L.H."/>
            <person name="Alamgir A."/>
            <person name="Owens N."/>
            <person name="Weber N.D."/>
            <person name="Virtaneva K."/>
            <person name="Barbian K."/>
            <person name="Babar A."/>
            <person name="Rosenke K."/>
        </authorList>
    </citation>
    <scope>NUCLEOTIDE SEQUENCE [LARGE SCALE GENOMIC DNA]</scope>
    <source>
        <strain evidence="2 3">IFM 0406</strain>
    </source>
</reference>
<dbReference type="Proteomes" id="UP000076512">
    <property type="component" value="Unassembled WGS sequence"/>
</dbReference>
<dbReference type="SUPFAM" id="SSF56973">
    <property type="entry name" value="Aerolisin/ETX pore-forming domain"/>
    <property type="match status" value="1"/>
</dbReference>
<evidence type="ECO:0000313" key="3">
    <source>
        <dbReference type="Proteomes" id="UP000076512"/>
    </source>
</evidence>
<evidence type="ECO:0000313" key="2">
    <source>
        <dbReference type="EMBL" id="KZM73332.1"/>
    </source>
</evidence>
<name>A0A164MGA5_9NOCA</name>
<gene>
    <name evidence="2" type="ORF">AWN90_32255</name>
</gene>
<proteinExistence type="predicted"/>
<dbReference type="EMBL" id="LWGR01000007">
    <property type="protein sequence ID" value="KZM73332.1"/>
    <property type="molecule type" value="Genomic_DNA"/>
</dbReference>
<comment type="caution">
    <text evidence="2">The sequence shown here is derived from an EMBL/GenBank/DDBJ whole genome shotgun (WGS) entry which is preliminary data.</text>
</comment>
<accession>A0A164MGA5</accession>
<feature type="region of interest" description="Disordered" evidence="1">
    <location>
        <begin position="1"/>
        <end position="21"/>
    </location>
</feature>
<keyword evidence="3" id="KW-1185">Reference proteome</keyword>
<evidence type="ECO:0000256" key="1">
    <source>
        <dbReference type="SAM" id="MobiDB-lite"/>
    </source>
</evidence>
<sequence>MGKPQKVSQEMTNCSPADSGYQISWSQTTSTTDTAGVAVTVAMGTTIQASIQANYSRSWSATSSETSSMSATAKPGQRIWLERQVPVQAVKGNLTARYENRMDGHYIWIIKDKQYIGPPITPTDLKPTIVVRSAPATCPKQAA</sequence>
<protein>
    <submittedName>
        <fullName evidence="2">Uncharacterized protein</fullName>
    </submittedName>
</protein>
<organism evidence="2 3">
    <name type="scientific">Nocardia terpenica</name>
    <dbReference type="NCBI Taxonomy" id="455432"/>
    <lineage>
        <taxon>Bacteria</taxon>
        <taxon>Bacillati</taxon>
        <taxon>Actinomycetota</taxon>
        <taxon>Actinomycetes</taxon>
        <taxon>Mycobacteriales</taxon>
        <taxon>Nocardiaceae</taxon>
        <taxon>Nocardia</taxon>
    </lineage>
</organism>
<dbReference type="STRING" id="455432.AWN90_32255"/>
<dbReference type="AlphaFoldDB" id="A0A164MGA5"/>